<feature type="chain" id="PRO_5044024680" description="J domain-containing protein" evidence="8">
    <location>
        <begin position="21"/>
        <end position="370"/>
    </location>
</feature>
<dbReference type="Gene3D" id="1.10.287.110">
    <property type="entry name" value="DnaJ domain"/>
    <property type="match status" value="1"/>
</dbReference>
<evidence type="ECO:0000256" key="2">
    <source>
        <dbReference type="ARBA" id="ARBA00022729"/>
    </source>
</evidence>
<keyword evidence="1 7" id="KW-0812">Transmembrane</keyword>
<feature type="compositionally biased region" description="Basic residues" evidence="6">
    <location>
        <begin position="349"/>
        <end position="370"/>
    </location>
</feature>
<dbReference type="SMART" id="SM00271">
    <property type="entry name" value="DnaJ"/>
    <property type="match status" value="1"/>
</dbReference>
<evidence type="ECO:0000256" key="7">
    <source>
        <dbReference type="SAM" id="Phobius"/>
    </source>
</evidence>
<dbReference type="InterPro" id="IPR052606">
    <property type="entry name" value="DnaJ_domain_protein"/>
</dbReference>
<dbReference type="RefSeq" id="XP_066799312.1">
    <property type="nucleotide sequence ID" value="XM_066950097.1"/>
</dbReference>
<dbReference type="GeneID" id="92184279"/>
<comment type="subcellular location">
    <subcellularLocation>
        <location evidence="5">Endomembrane system</location>
        <topology evidence="5">Single-pass membrane protein</topology>
    </subcellularLocation>
</comment>
<feature type="transmembrane region" description="Helical" evidence="7">
    <location>
        <begin position="130"/>
        <end position="149"/>
    </location>
</feature>
<comment type="caution">
    <text evidence="10">The sequence shown here is derived from an EMBL/GenBank/DDBJ whole genome shotgun (WGS) entry which is preliminary data.</text>
</comment>
<dbReference type="PANTHER" id="PTHR44653:SF2">
    <property type="entry name" value="DNAJ HOMOLOG SUBFAMILY C MEMBER 1"/>
    <property type="match status" value="1"/>
</dbReference>
<gene>
    <name evidence="10" type="ORF">IAR55_007021</name>
</gene>
<evidence type="ECO:0000256" key="8">
    <source>
        <dbReference type="SAM" id="SignalP"/>
    </source>
</evidence>
<dbReference type="PRINTS" id="PR00625">
    <property type="entry name" value="JDOMAIN"/>
</dbReference>
<dbReference type="GO" id="GO:0012505">
    <property type="term" value="C:endomembrane system"/>
    <property type="evidence" value="ECO:0007669"/>
    <property type="project" value="UniProtKB-SubCell"/>
</dbReference>
<dbReference type="Proteomes" id="UP001388673">
    <property type="component" value="Unassembled WGS sequence"/>
</dbReference>
<evidence type="ECO:0000256" key="1">
    <source>
        <dbReference type="ARBA" id="ARBA00022692"/>
    </source>
</evidence>
<feature type="compositionally biased region" description="Acidic residues" evidence="6">
    <location>
        <begin position="284"/>
        <end position="295"/>
    </location>
</feature>
<dbReference type="PROSITE" id="PS50076">
    <property type="entry name" value="DNAJ_2"/>
    <property type="match status" value="1"/>
</dbReference>
<dbReference type="InterPro" id="IPR036869">
    <property type="entry name" value="J_dom_sf"/>
</dbReference>
<dbReference type="CDD" id="cd06257">
    <property type="entry name" value="DnaJ"/>
    <property type="match status" value="1"/>
</dbReference>
<feature type="domain" description="J" evidence="9">
    <location>
        <begin position="44"/>
        <end position="109"/>
    </location>
</feature>
<proteinExistence type="predicted"/>
<sequence length="370" mass="40638">MRFTLALLFAVLTFAATAFAWSKEDYEIFDLVSALETAEGKGVDFYNHIGVDPSATTSEITKAYRKKSLTLHPDKNPGVKNIQERFARLGVIAQILRSPEGRERYNFFHKNGVPRWRGTGYYYSRYRPTLSHTLLFLTLLTSGFHYLVLNLNYRKHQRRIEYFVSSARSAAGVVISGDKGGVNVNVNGIGRRRKVRVPMVEGNEGAGTLELIVSGDQVFLPHDDGSLEPLTGLAQPPRITQTWFFNLIILSLNKTISRLPPSIQSSLPSFLRPSPIHHTGDNEVGADDDDEEDGDGSSTIDTPTPAPRVRNTVNGKGRGSRNGTTPRDSPATTELESDGGIATPSGEGKKKKAGAGKAAAMRRRKLGLKK</sequence>
<keyword evidence="2 8" id="KW-0732">Signal</keyword>
<evidence type="ECO:0000256" key="5">
    <source>
        <dbReference type="ARBA" id="ARBA00037847"/>
    </source>
</evidence>
<evidence type="ECO:0000256" key="6">
    <source>
        <dbReference type="SAM" id="MobiDB-lite"/>
    </source>
</evidence>
<keyword evidence="4 7" id="KW-0472">Membrane</keyword>
<keyword evidence="3 7" id="KW-1133">Transmembrane helix</keyword>
<dbReference type="SUPFAM" id="SSF46565">
    <property type="entry name" value="Chaperone J-domain"/>
    <property type="match status" value="1"/>
</dbReference>
<dbReference type="AlphaFoldDB" id="A0AAW0YDC6"/>
<keyword evidence="11" id="KW-1185">Reference proteome</keyword>
<name>A0AAW0YDC6_9TREE</name>
<evidence type="ECO:0000313" key="11">
    <source>
        <dbReference type="Proteomes" id="UP001388673"/>
    </source>
</evidence>
<evidence type="ECO:0000256" key="3">
    <source>
        <dbReference type="ARBA" id="ARBA00022989"/>
    </source>
</evidence>
<protein>
    <recommendedName>
        <fullName evidence="9">J domain-containing protein</fullName>
    </recommendedName>
</protein>
<dbReference type="PANTHER" id="PTHR44653">
    <property type="entry name" value="DNAJ HOMOLOG SUBFAMILY C MEMBER 1"/>
    <property type="match status" value="1"/>
</dbReference>
<evidence type="ECO:0000256" key="4">
    <source>
        <dbReference type="ARBA" id="ARBA00023136"/>
    </source>
</evidence>
<reference evidence="10 11" key="1">
    <citation type="journal article" date="2024" name="bioRxiv">
        <title>Comparative genomics of Cryptococcus and Kwoniella reveals pathogenesis evolution and contrasting karyotype dynamics via intercentromeric recombination or chromosome fusion.</title>
        <authorList>
            <person name="Coelho M.A."/>
            <person name="David-Palma M."/>
            <person name="Shea T."/>
            <person name="Bowers K."/>
            <person name="McGinley-Smith S."/>
            <person name="Mohammad A.W."/>
            <person name="Gnirke A."/>
            <person name="Yurkov A.M."/>
            <person name="Nowrousian M."/>
            <person name="Sun S."/>
            <person name="Cuomo C.A."/>
            <person name="Heitman J."/>
        </authorList>
    </citation>
    <scope>NUCLEOTIDE SEQUENCE [LARGE SCALE GENOMIC DNA]</scope>
    <source>
        <strain evidence="10 11">CBS 13917</strain>
    </source>
</reference>
<accession>A0AAW0YDC6</accession>
<evidence type="ECO:0000259" key="9">
    <source>
        <dbReference type="PROSITE" id="PS50076"/>
    </source>
</evidence>
<dbReference type="KEGG" id="kne:92184279"/>
<dbReference type="EMBL" id="JBCAWK010000015">
    <property type="protein sequence ID" value="KAK8843364.1"/>
    <property type="molecule type" value="Genomic_DNA"/>
</dbReference>
<feature type="region of interest" description="Disordered" evidence="6">
    <location>
        <begin position="268"/>
        <end position="370"/>
    </location>
</feature>
<feature type="signal peptide" evidence="8">
    <location>
        <begin position="1"/>
        <end position="20"/>
    </location>
</feature>
<feature type="compositionally biased region" description="Polar residues" evidence="6">
    <location>
        <begin position="321"/>
        <end position="334"/>
    </location>
</feature>
<dbReference type="Pfam" id="PF00226">
    <property type="entry name" value="DnaJ"/>
    <property type="match status" value="1"/>
</dbReference>
<evidence type="ECO:0000313" key="10">
    <source>
        <dbReference type="EMBL" id="KAK8843364.1"/>
    </source>
</evidence>
<dbReference type="InterPro" id="IPR001623">
    <property type="entry name" value="DnaJ_domain"/>
</dbReference>
<organism evidence="10 11">
    <name type="scientific">Kwoniella newhampshirensis</name>
    <dbReference type="NCBI Taxonomy" id="1651941"/>
    <lineage>
        <taxon>Eukaryota</taxon>
        <taxon>Fungi</taxon>
        <taxon>Dikarya</taxon>
        <taxon>Basidiomycota</taxon>
        <taxon>Agaricomycotina</taxon>
        <taxon>Tremellomycetes</taxon>
        <taxon>Tremellales</taxon>
        <taxon>Cryptococcaceae</taxon>
        <taxon>Kwoniella</taxon>
    </lineage>
</organism>